<dbReference type="Pfam" id="PF21130">
    <property type="entry name" value="YgfZ_barrel"/>
    <property type="match status" value="1"/>
</dbReference>
<name>A0A1I0FY32_THASX</name>
<dbReference type="Gene3D" id="3.30.70.1630">
    <property type="match status" value="1"/>
</dbReference>
<reference evidence="2 3" key="1">
    <citation type="submission" date="2016-10" db="EMBL/GenBank/DDBJ databases">
        <authorList>
            <person name="de Groot N.N."/>
        </authorList>
    </citation>
    <scope>NUCLEOTIDE SEQUENCE [LARGE SCALE GENOMIC DNA]</scope>
    <source>
        <strain evidence="2 3">DSM 19706</strain>
    </source>
</reference>
<keyword evidence="3" id="KW-1185">Reference proteome</keyword>
<evidence type="ECO:0000313" key="3">
    <source>
        <dbReference type="Proteomes" id="UP000199308"/>
    </source>
</evidence>
<feature type="domain" description="tRNA-modifying protein YgfZ-like beta-barrel" evidence="1">
    <location>
        <begin position="239"/>
        <end position="305"/>
    </location>
</feature>
<dbReference type="Gene3D" id="3.30.70.1400">
    <property type="entry name" value="Aminomethyltransferase beta-barrel domains"/>
    <property type="match status" value="1"/>
</dbReference>
<dbReference type="PANTHER" id="PTHR22602">
    <property type="entry name" value="TRANSFERASE CAF17, MITOCHONDRIAL-RELATED"/>
    <property type="match status" value="1"/>
</dbReference>
<dbReference type="InterPro" id="IPR045179">
    <property type="entry name" value="YgfZ/GcvT"/>
</dbReference>
<dbReference type="NCBIfam" id="NF007110">
    <property type="entry name" value="PRK09559.1"/>
    <property type="match status" value="1"/>
</dbReference>
<dbReference type="SUPFAM" id="SSF101790">
    <property type="entry name" value="Aminomethyltransferase beta-barrel domain"/>
    <property type="match status" value="1"/>
</dbReference>
<gene>
    <name evidence="2" type="ORF">SAMN05660429_02274</name>
</gene>
<dbReference type="STRING" id="349064.SAMN05660429_02274"/>
<evidence type="ECO:0000313" key="2">
    <source>
        <dbReference type="EMBL" id="SET63173.1"/>
    </source>
</evidence>
<dbReference type="Proteomes" id="UP000199308">
    <property type="component" value="Unassembled WGS sequence"/>
</dbReference>
<dbReference type="PANTHER" id="PTHR22602:SF0">
    <property type="entry name" value="TRANSFERASE CAF17, MITOCHONDRIAL-RELATED"/>
    <property type="match status" value="1"/>
</dbReference>
<dbReference type="SUPFAM" id="SSF103025">
    <property type="entry name" value="Folate-binding domain"/>
    <property type="match status" value="1"/>
</dbReference>
<dbReference type="NCBIfam" id="TIGR03317">
    <property type="entry name" value="ygfZ_signature"/>
    <property type="match status" value="1"/>
</dbReference>
<accession>A0A1I0FY32</accession>
<dbReference type="OrthoDB" id="9796287at2"/>
<dbReference type="InterPro" id="IPR048451">
    <property type="entry name" value="YgfZ_barrel"/>
</dbReference>
<dbReference type="EMBL" id="FOHK01000010">
    <property type="protein sequence ID" value="SET63173.1"/>
    <property type="molecule type" value="Genomic_DNA"/>
</dbReference>
<dbReference type="InterPro" id="IPR029043">
    <property type="entry name" value="GcvT/YgfZ_C"/>
</dbReference>
<dbReference type="Gene3D" id="2.40.30.160">
    <property type="match status" value="1"/>
</dbReference>
<dbReference type="InterPro" id="IPR017703">
    <property type="entry name" value="YgfZ/GCV_T_CS"/>
</dbReference>
<organism evidence="2 3">
    <name type="scientific">Thalassotalea agarivorans</name>
    <name type="common">Thalassomonas agarivorans</name>
    <dbReference type="NCBI Taxonomy" id="349064"/>
    <lineage>
        <taxon>Bacteria</taxon>
        <taxon>Pseudomonadati</taxon>
        <taxon>Pseudomonadota</taxon>
        <taxon>Gammaproteobacteria</taxon>
        <taxon>Alteromonadales</taxon>
        <taxon>Colwelliaceae</taxon>
        <taxon>Thalassotalea</taxon>
    </lineage>
</organism>
<proteinExistence type="predicted"/>
<protein>
    <recommendedName>
        <fullName evidence="1">tRNA-modifying protein YgfZ-like beta-barrel domain-containing protein</fullName>
    </recommendedName>
</protein>
<evidence type="ECO:0000259" key="1">
    <source>
        <dbReference type="Pfam" id="PF21130"/>
    </source>
</evidence>
<dbReference type="AlphaFoldDB" id="A0A1I0FY32"/>
<dbReference type="RefSeq" id="WP_093330406.1">
    <property type="nucleotide sequence ID" value="NZ_AP027363.1"/>
</dbReference>
<dbReference type="GO" id="GO:0016226">
    <property type="term" value="P:iron-sulfur cluster assembly"/>
    <property type="evidence" value="ECO:0007669"/>
    <property type="project" value="TreeGrafter"/>
</dbReference>
<sequence>MTLSQKNPSLPDLPQVFAIALSGTNAITLSGEEKTKYLQGQVTCDVDAMAENGVSFGAHCDAKGKMFSLFRLFNYKDKHLLLMPSAVAGASLKELQKFGVFAKTDITLEQELGIFALAGEHAANWLTAAFGDIPNPQNQNITFDDFNIVYVKGAIPRFVLVGRKDKLQKLFENADIPLYGQSVWHMLEILDGVPVMSEPAISKYVPQMLNVQAIGGISFTKGCYLGQETVARMKYLGRNKKAMYTLATQSDQLVDIDDKLIKKVGENWRGAGDIINLYQADNGDVYIQAVLANDTNEQTVLGLEKDKDAAVEVNPLPYSLED</sequence>